<feature type="transmembrane region" description="Helical" evidence="9">
    <location>
        <begin position="26"/>
        <end position="46"/>
    </location>
</feature>
<dbReference type="PANTHER" id="PTHR19139:SF284">
    <property type="entry name" value="AQUAPORIN"/>
    <property type="match status" value="1"/>
</dbReference>
<dbReference type="PROSITE" id="PS00221">
    <property type="entry name" value="MIP"/>
    <property type="match status" value="1"/>
</dbReference>
<feature type="region of interest" description="Disordered" evidence="8">
    <location>
        <begin position="411"/>
        <end position="440"/>
    </location>
</feature>
<keyword evidence="5 9" id="KW-1133">Transmembrane helix</keyword>
<dbReference type="PRINTS" id="PR00783">
    <property type="entry name" value="MINTRINSICP"/>
</dbReference>
<dbReference type="Gene3D" id="1.20.1080.10">
    <property type="entry name" value="Glycerol uptake facilitator protein"/>
    <property type="match status" value="1"/>
</dbReference>
<name>A0ABY7DHL1_MYAAR</name>
<keyword evidence="11" id="KW-1185">Reference proteome</keyword>
<evidence type="ECO:0000256" key="7">
    <source>
        <dbReference type="RuleBase" id="RU000477"/>
    </source>
</evidence>
<protein>
    <submittedName>
        <fullName evidence="10">AQP8-like protein</fullName>
    </submittedName>
</protein>
<comment type="subcellular location">
    <subcellularLocation>
        <location evidence="1">Membrane</location>
        <topology evidence="1">Multi-pass membrane protein</topology>
    </subcellularLocation>
</comment>
<evidence type="ECO:0000313" key="11">
    <source>
        <dbReference type="Proteomes" id="UP001164746"/>
    </source>
</evidence>
<evidence type="ECO:0000256" key="6">
    <source>
        <dbReference type="ARBA" id="ARBA00023136"/>
    </source>
</evidence>
<dbReference type="InterPro" id="IPR023271">
    <property type="entry name" value="Aquaporin-like"/>
</dbReference>
<sequence>MADTELLLTNRTPEEPSLYDRAIRPALAEFVGVTLFVFVGCCALVSGDIVGAALGHGLTIALLIMGLGDISGGHFNPAVTLGVTLGGGLSAALLPAYWLAQLIGGILGAALARGTLPMGIYKRIGGGVHHLGKIPVDEEMMVLESVSPGWGMLIELVLTTVLVFTVLMVAVNSRTKTKLAPLAIGFAVVVDIMAGGMLTGASMNPARAFGPAVVASAVLDNAWTYHWIYWIGPKFHSNIPVAVSECSRFRSLVQTFNTGLHRSGSVDYRCHVGEFPGPPDVTQVVPWYQPGGETALEMARSDQMKDILKPAIDIHKEMNVVNPYPTDTQSCLQTSSKSFLPADWKPVSNANVKNLINEKKSKLAAMTSQNDRTEIARRTGSKVIEDQKITDKSVDCFSKSGDSCTNVIEDQQEADETGYQKGVDDVVKKSGDTGVNDGIE</sequence>
<proteinExistence type="inferred from homology"/>
<dbReference type="InterPro" id="IPR000425">
    <property type="entry name" value="MIP"/>
</dbReference>
<gene>
    <name evidence="10" type="ORF">MAR_029103</name>
</gene>
<keyword evidence="4 7" id="KW-0812">Transmembrane</keyword>
<feature type="transmembrane region" description="Helical" evidence="9">
    <location>
        <begin position="179"/>
        <end position="198"/>
    </location>
</feature>
<reference evidence="10" key="1">
    <citation type="submission" date="2022-11" db="EMBL/GenBank/DDBJ databases">
        <title>Centuries of genome instability and evolution in soft-shell clam transmissible cancer (bioRxiv).</title>
        <authorList>
            <person name="Hart S.F.M."/>
            <person name="Yonemitsu M.A."/>
            <person name="Giersch R.M."/>
            <person name="Beal B.F."/>
            <person name="Arriagada G."/>
            <person name="Davis B.W."/>
            <person name="Ostrander E.A."/>
            <person name="Goff S.P."/>
            <person name="Metzger M.J."/>
        </authorList>
    </citation>
    <scope>NUCLEOTIDE SEQUENCE</scope>
    <source>
        <strain evidence="10">MELC-2E11</strain>
        <tissue evidence="10">Siphon/mantle</tissue>
    </source>
</reference>
<comment type="similarity">
    <text evidence="2 7">Belongs to the MIP/aquaporin (TC 1.A.8) family.</text>
</comment>
<dbReference type="EMBL" id="CP111013">
    <property type="protein sequence ID" value="WAQ96413.1"/>
    <property type="molecule type" value="Genomic_DNA"/>
</dbReference>
<accession>A0ABY7DHL1</accession>
<feature type="compositionally biased region" description="Basic and acidic residues" evidence="8">
    <location>
        <begin position="422"/>
        <end position="431"/>
    </location>
</feature>
<feature type="transmembrane region" description="Helical" evidence="9">
    <location>
        <begin position="78"/>
        <end position="98"/>
    </location>
</feature>
<dbReference type="InterPro" id="IPR034294">
    <property type="entry name" value="Aquaporin_transptr"/>
</dbReference>
<dbReference type="Pfam" id="PF00230">
    <property type="entry name" value="MIP"/>
    <property type="match status" value="1"/>
</dbReference>
<evidence type="ECO:0000313" key="10">
    <source>
        <dbReference type="EMBL" id="WAQ96413.1"/>
    </source>
</evidence>
<evidence type="ECO:0000256" key="2">
    <source>
        <dbReference type="ARBA" id="ARBA00006175"/>
    </source>
</evidence>
<evidence type="ECO:0000256" key="9">
    <source>
        <dbReference type="SAM" id="Phobius"/>
    </source>
</evidence>
<evidence type="ECO:0000256" key="5">
    <source>
        <dbReference type="ARBA" id="ARBA00022989"/>
    </source>
</evidence>
<evidence type="ECO:0000256" key="4">
    <source>
        <dbReference type="ARBA" id="ARBA00022692"/>
    </source>
</evidence>
<evidence type="ECO:0000256" key="8">
    <source>
        <dbReference type="SAM" id="MobiDB-lite"/>
    </source>
</evidence>
<feature type="transmembrane region" description="Helical" evidence="9">
    <location>
        <begin position="150"/>
        <end position="172"/>
    </location>
</feature>
<keyword evidence="3 7" id="KW-0813">Transport</keyword>
<dbReference type="CDD" id="cd00333">
    <property type="entry name" value="MIP"/>
    <property type="match status" value="1"/>
</dbReference>
<dbReference type="SUPFAM" id="SSF81338">
    <property type="entry name" value="Aquaporin-like"/>
    <property type="match status" value="1"/>
</dbReference>
<dbReference type="InterPro" id="IPR022357">
    <property type="entry name" value="MIP_CS"/>
</dbReference>
<feature type="transmembrane region" description="Helical" evidence="9">
    <location>
        <begin position="52"/>
        <end position="71"/>
    </location>
</feature>
<organism evidence="10 11">
    <name type="scientific">Mya arenaria</name>
    <name type="common">Soft-shell clam</name>
    <dbReference type="NCBI Taxonomy" id="6604"/>
    <lineage>
        <taxon>Eukaryota</taxon>
        <taxon>Metazoa</taxon>
        <taxon>Spiralia</taxon>
        <taxon>Lophotrochozoa</taxon>
        <taxon>Mollusca</taxon>
        <taxon>Bivalvia</taxon>
        <taxon>Autobranchia</taxon>
        <taxon>Heteroconchia</taxon>
        <taxon>Euheterodonta</taxon>
        <taxon>Imparidentia</taxon>
        <taxon>Neoheterodontei</taxon>
        <taxon>Myida</taxon>
        <taxon>Myoidea</taxon>
        <taxon>Myidae</taxon>
        <taxon>Mya</taxon>
    </lineage>
</organism>
<evidence type="ECO:0000256" key="3">
    <source>
        <dbReference type="ARBA" id="ARBA00022448"/>
    </source>
</evidence>
<keyword evidence="6 9" id="KW-0472">Membrane</keyword>
<dbReference type="PANTHER" id="PTHR19139">
    <property type="entry name" value="AQUAPORIN TRANSPORTER"/>
    <property type="match status" value="1"/>
</dbReference>
<dbReference type="Proteomes" id="UP001164746">
    <property type="component" value="Chromosome 2"/>
</dbReference>
<evidence type="ECO:0000256" key="1">
    <source>
        <dbReference type="ARBA" id="ARBA00004141"/>
    </source>
</evidence>